<comment type="caution">
    <text evidence="1">The sequence shown here is derived from an EMBL/GenBank/DDBJ whole genome shotgun (WGS) entry which is preliminary data.</text>
</comment>
<keyword evidence="2" id="KW-1185">Reference proteome</keyword>
<name>A0ABT5S506_9FLAO</name>
<accession>A0ABT5S506</accession>
<evidence type="ECO:0000313" key="2">
    <source>
        <dbReference type="Proteomes" id="UP001151478"/>
    </source>
</evidence>
<reference evidence="1" key="1">
    <citation type="submission" date="2023-02" db="EMBL/GenBank/DDBJ databases">
        <title>Polaribacter ponticola sp. nov., isolated from seawater.</title>
        <authorList>
            <person name="Baek J.H."/>
            <person name="Kim J.M."/>
            <person name="Choi D.G."/>
            <person name="Jeon C.O."/>
        </authorList>
    </citation>
    <scope>NUCLEOTIDE SEQUENCE</scope>
    <source>
        <strain evidence="1">MSW5</strain>
    </source>
</reference>
<protein>
    <submittedName>
        <fullName evidence="1">Uncharacterized protein</fullName>
    </submittedName>
</protein>
<sequence>MKQQIIQAIKNFDINKLSIFLDDSKSYMDLYKSIFLKALEDKFNEAKKQGCNGFDKVSYGICCACNKGCEAITFISKSGFYLDLFIESKNNIDVDDIYTCSEIISSNIIEKKYSLEPHFYEDEKVTFYADSKYKFIKEQYKLMLSDINHFKENLSLKDFITWYDKYNDLRNLDFLETTLLKLYTKIYDAITAIDKIIEQQVETEYFVKSIKEAVSIY</sequence>
<evidence type="ECO:0000313" key="1">
    <source>
        <dbReference type="EMBL" id="MDD7913194.1"/>
    </source>
</evidence>
<gene>
    <name evidence="1" type="ORF">N5A56_001505</name>
</gene>
<proteinExistence type="predicted"/>
<dbReference type="EMBL" id="JAOSLC020000002">
    <property type="protein sequence ID" value="MDD7913194.1"/>
    <property type="molecule type" value="Genomic_DNA"/>
</dbReference>
<dbReference type="RefSeq" id="WP_265724088.1">
    <property type="nucleotide sequence ID" value="NZ_JAOSLC020000002.1"/>
</dbReference>
<organism evidence="1 2">
    <name type="scientific">Polaribacter ponticola</name>
    <dbReference type="NCBI Taxonomy" id="2978475"/>
    <lineage>
        <taxon>Bacteria</taxon>
        <taxon>Pseudomonadati</taxon>
        <taxon>Bacteroidota</taxon>
        <taxon>Flavobacteriia</taxon>
        <taxon>Flavobacteriales</taxon>
        <taxon>Flavobacteriaceae</taxon>
    </lineage>
</organism>
<dbReference type="Proteomes" id="UP001151478">
    <property type="component" value="Unassembled WGS sequence"/>
</dbReference>